<feature type="transmembrane region" description="Helical" evidence="1">
    <location>
        <begin position="108"/>
        <end position="132"/>
    </location>
</feature>
<dbReference type="EMBL" id="LAZR01000997">
    <property type="protein sequence ID" value="KKN52930.1"/>
    <property type="molecule type" value="Genomic_DNA"/>
</dbReference>
<evidence type="ECO:0000256" key="1">
    <source>
        <dbReference type="SAM" id="Phobius"/>
    </source>
</evidence>
<feature type="transmembrane region" description="Helical" evidence="1">
    <location>
        <begin position="138"/>
        <end position="159"/>
    </location>
</feature>
<comment type="caution">
    <text evidence="2">The sequence shown here is derived from an EMBL/GenBank/DDBJ whole genome shotgun (WGS) entry which is preliminary data.</text>
</comment>
<protein>
    <submittedName>
        <fullName evidence="2">Uncharacterized protein</fullName>
    </submittedName>
</protein>
<accession>A0A0F9R8U2</accession>
<name>A0A0F9R8U2_9ZZZZ</name>
<keyword evidence="1" id="KW-0472">Membrane</keyword>
<sequence length="175" mass="18930">MCNTFSGELSLREVSSAGGVSEGRIDMEQAIMDTANVERKIDEERSHSPGPLEIRFKLTGPVEDGVLQSIEDHLYANGVDVIAVNQVIWEGKWAISVKYRKPVESEAIGAWPVAVIPLIAFGLMAALIGIGIFNMESIANNIGKILLITFGGLTLFALAMRKPIETVAGAYASRR</sequence>
<proteinExistence type="predicted"/>
<keyword evidence="1" id="KW-0812">Transmembrane</keyword>
<dbReference type="AlphaFoldDB" id="A0A0F9R8U2"/>
<reference evidence="2" key="1">
    <citation type="journal article" date="2015" name="Nature">
        <title>Complex archaea that bridge the gap between prokaryotes and eukaryotes.</title>
        <authorList>
            <person name="Spang A."/>
            <person name="Saw J.H."/>
            <person name="Jorgensen S.L."/>
            <person name="Zaremba-Niedzwiedzka K."/>
            <person name="Martijn J."/>
            <person name="Lind A.E."/>
            <person name="van Eijk R."/>
            <person name="Schleper C."/>
            <person name="Guy L."/>
            <person name="Ettema T.J."/>
        </authorList>
    </citation>
    <scope>NUCLEOTIDE SEQUENCE</scope>
</reference>
<evidence type="ECO:0000313" key="2">
    <source>
        <dbReference type="EMBL" id="KKN52930.1"/>
    </source>
</evidence>
<keyword evidence="1" id="KW-1133">Transmembrane helix</keyword>
<gene>
    <name evidence="2" type="ORF">LCGC14_0607310</name>
</gene>
<organism evidence="2">
    <name type="scientific">marine sediment metagenome</name>
    <dbReference type="NCBI Taxonomy" id="412755"/>
    <lineage>
        <taxon>unclassified sequences</taxon>
        <taxon>metagenomes</taxon>
        <taxon>ecological metagenomes</taxon>
    </lineage>
</organism>